<feature type="binding site" evidence="6">
    <location>
        <position position="88"/>
    </location>
    <ligand>
        <name>Zn(2+)</name>
        <dbReference type="ChEBI" id="CHEBI:29105"/>
        <note>catalytic</note>
    </ligand>
</feature>
<dbReference type="HAMAP" id="MF_00972">
    <property type="entry name" value="tRNA_aden_deaminase"/>
    <property type="match status" value="1"/>
</dbReference>
<dbReference type="AlphaFoldDB" id="A0A385T248"/>
<comment type="function">
    <text evidence="6">Catalyzes the deamination of adenosine to inosine at the wobble position 34 of tRNA(Arg2).</text>
</comment>
<dbReference type="GO" id="GO:0008270">
    <property type="term" value="F:zinc ion binding"/>
    <property type="evidence" value="ECO:0007669"/>
    <property type="project" value="UniProtKB-UniRule"/>
</dbReference>
<dbReference type="InterPro" id="IPR002125">
    <property type="entry name" value="CMP_dCMP_dom"/>
</dbReference>
<dbReference type="GO" id="GO:0052717">
    <property type="term" value="F:tRNA-specific adenosine-34 deaminase activity"/>
    <property type="evidence" value="ECO:0007669"/>
    <property type="project" value="UniProtKB-UniRule"/>
</dbReference>
<evidence type="ECO:0000313" key="8">
    <source>
        <dbReference type="EMBL" id="AYB35218.1"/>
    </source>
</evidence>
<dbReference type="Proteomes" id="UP000266183">
    <property type="component" value="Chromosome"/>
</dbReference>
<feature type="active site" description="Proton donor" evidence="6">
    <location>
        <position position="57"/>
    </location>
</feature>
<evidence type="ECO:0000256" key="2">
    <source>
        <dbReference type="ARBA" id="ARBA00022723"/>
    </source>
</evidence>
<feature type="binding site" evidence="6">
    <location>
        <position position="55"/>
    </location>
    <ligand>
        <name>Zn(2+)</name>
        <dbReference type="ChEBI" id="CHEBI:29105"/>
        <note>catalytic</note>
    </ligand>
</feature>
<dbReference type="Gene3D" id="3.40.140.10">
    <property type="entry name" value="Cytidine Deaminase, domain 2"/>
    <property type="match status" value="1"/>
</dbReference>
<dbReference type="SUPFAM" id="SSF53927">
    <property type="entry name" value="Cytidine deaminase-like"/>
    <property type="match status" value="1"/>
</dbReference>
<dbReference type="InterPro" id="IPR028883">
    <property type="entry name" value="tRNA_aden_deaminase"/>
</dbReference>
<keyword evidence="4 6" id="KW-0862">Zinc</keyword>
<evidence type="ECO:0000256" key="5">
    <source>
        <dbReference type="ARBA" id="ARBA00048045"/>
    </source>
</evidence>
<name>A0A385T248_9BACT</name>
<evidence type="ECO:0000256" key="6">
    <source>
        <dbReference type="HAMAP-Rule" id="MF_00972"/>
    </source>
</evidence>
<evidence type="ECO:0000256" key="3">
    <source>
        <dbReference type="ARBA" id="ARBA00022801"/>
    </source>
</evidence>
<dbReference type="InterPro" id="IPR016193">
    <property type="entry name" value="Cytidine_deaminase-like"/>
</dbReference>
<feature type="binding site" evidence="6">
    <location>
        <position position="85"/>
    </location>
    <ligand>
        <name>Zn(2+)</name>
        <dbReference type="ChEBI" id="CHEBI:29105"/>
        <note>catalytic</note>
    </ligand>
</feature>
<proteinExistence type="inferred from homology"/>
<keyword evidence="1 6" id="KW-0819">tRNA processing</keyword>
<feature type="domain" description="CMP/dCMP-type deaminase" evidence="7">
    <location>
        <begin position="4"/>
        <end position="114"/>
    </location>
</feature>
<organism evidence="8 9">
    <name type="scientific">Chryseolinea soli</name>
    <dbReference type="NCBI Taxonomy" id="2321403"/>
    <lineage>
        <taxon>Bacteria</taxon>
        <taxon>Pseudomonadati</taxon>
        <taxon>Bacteroidota</taxon>
        <taxon>Cytophagia</taxon>
        <taxon>Cytophagales</taxon>
        <taxon>Fulvivirgaceae</taxon>
        <taxon>Chryseolinea</taxon>
    </lineage>
</organism>
<sequence length="151" mass="16799">MELFTDEYFMREALKEADKALAINEVPVGAVVVCKNRIIARAHNQTEKLTDATAHAEMLATTAAANYLGSKYLSECTLYVTLEPCVMCAGALHWVQLQKLVYGASDVQRGYSLVSTPLLHPRTTVEKGMKAEECKKLIDTFFARIRKAGER</sequence>
<dbReference type="CDD" id="cd01285">
    <property type="entry name" value="nucleoside_deaminase"/>
    <property type="match status" value="1"/>
</dbReference>
<reference evidence="9" key="1">
    <citation type="submission" date="2018-09" db="EMBL/GenBank/DDBJ databases">
        <title>Chryseolinea sp. KIS68-18 isolated from soil.</title>
        <authorList>
            <person name="Weon H.-Y."/>
            <person name="Kwon S.-W."/>
            <person name="Lee S.A."/>
        </authorList>
    </citation>
    <scope>NUCLEOTIDE SEQUENCE [LARGE SCALE GENOMIC DNA]</scope>
    <source>
        <strain evidence="9">KIS68-18</strain>
    </source>
</reference>
<keyword evidence="3 6" id="KW-0378">Hydrolase</keyword>
<comment type="similarity">
    <text evidence="6">Belongs to the cytidine and deoxycytidylate deaminase family.</text>
</comment>
<comment type="cofactor">
    <cofactor evidence="6">
        <name>Zn(2+)</name>
        <dbReference type="ChEBI" id="CHEBI:29105"/>
    </cofactor>
    <text evidence="6">Binds 1 zinc ion per subunit.</text>
</comment>
<comment type="subunit">
    <text evidence="6">Homodimer.</text>
</comment>
<evidence type="ECO:0000256" key="4">
    <source>
        <dbReference type="ARBA" id="ARBA00022833"/>
    </source>
</evidence>
<dbReference type="GO" id="GO:0002100">
    <property type="term" value="P:tRNA wobble adenosine to inosine editing"/>
    <property type="evidence" value="ECO:0007669"/>
    <property type="project" value="UniProtKB-UniRule"/>
</dbReference>
<protein>
    <recommendedName>
        <fullName evidence="6">tRNA-specific adenosine deaminase</fullName>
        <ecNumber evidence="6">3.5.4.33</ecNumber>
    </recommendedName>
</protein>
<dbReference type="PANTHER" id="PTHR11079:SF202">
    <property type="entry name" value="TRNA-SPECIFIC ADENOSINE DEAMINASE"/>
    <property type="match status" value="1"/>
</dbReference>
<evidence type="ECO:0000313" key="9">
    <source>
        <dbReference type="Proteomes" id="UP000266183"/>
    </source>
</evidence>
<dbReference type="EC" id="3.5.4.33" evidence="6"/>
<dbReference type="PANTHER" id="PTHR11079">
    <property type="entry name" value="CYTOSINE DEAMINASE FAMILY MEMBER"/>
    <property type="match status" value="1"/>
</dbReference>
<dbReference type="RefSeq" id="WP_119758468.1">
    <property type="nucleotide sequence ID" value="NZ_CP032382.1"/>
</dbReference>
<evidence type="ECO:0000256" key="1">
    <source>
        <dbReference type="ARBA" id="ARBA00022694"/>
    </source>
</evidence>
<dbReference type="EMBL" id="CP032382">
    <property type="protein sequence ID" value="AYB35218.1"/>
    <property type="molecule type" value="Genomic_DNA"/>
</dbReference>
<dbReference type="KEGG" id="chk:D4L85_33585"/>
<comment type="catalytic activity">
    <reaction evidence="5 6">
        <text>adenosine(34) in tRNA + H2O + H(+) = inosine(34) in tRNA + NH4(+)</text>
        <dbReference type="Rhea" id="RHEA:43168"/>
        <dbReference type="Rhea" id="RHEA-COMP:10373"/>
        <dbReference type="Rhea" id="RHEA-COMP:10374"/>
        <dbReference type="ChEBI" id="CHEBI:15377"/>
        <dbReference type="ChEBI" id="CHEBI:15378"/>
        <dbReference type="ChEBI" id="CHEBI:28938"/>
        <dbReference type="ChEBI" id="CHEBI:74411"/>
        <dbReference type="ChEBI" id="CHEBI:82852"/>
        <dbReference type="EC" id="3.5.4.33"/>
    </reaction>
</comment>
<dbReference type="OrthoDB" id="9802676at2"/>
<dbReference type="PROSITE" id="PS51747">
    <property type="entry name" value="CYT_DCMP_DEAMINASES_2"/>
    <property type="match status" value="1"/>
</dbReference>
<keyword evidence="9" id="KW-1185">Reference proteome</keyword>
<evidence type="ECO:0000259" key="7">
    <source>
        <dbReference type="PROSITE" id="PS51747"/>
    </source>
</evidence>
<accession>A0A385T248</accession>
<gene>
    <name evidence="6" type="primary">tadA</name>
    <name evidence="8" type="ORF">D4L85_33585</name>
</gene>
<keyword evidence="2 6" id="KW-0479">Metal-binding</keyword>
<dbReference type="Pfam" id="PF00383">
    <property type="entry name" value="dCMP_cyt_deam_1"/>
    <property type="match status" value="1"/>
</dbReference>